<organism evidence="1 2">
    <name type="scientific">Cyanobacterium aponinum (strain PCC 10605)</name>
    <dbReference type="NCBI Taxonomy" id="755178"/>
    <lineage>
        <taxon>Bacteria</taxon>
        <taxon>Bacillati</taxon>
        <taxon>Cyanobacteriota</taxon>
        <taxon>Cyanophyceae</taxon>
        <taxon>Oscillatoriophycideae</taxon>
        <taxon>Chroococcales</taxon>
        <taxon>Geminocystaceae</taxon>
        <taxon>Cyanobacterium</taxon>
    </lineage>
</organism>
<sequence length="102" mass="11845">MSEKRRKIRKSIYFEPNLNKALTLFANEYNIPTSEVVALLLAGFLISKKDIFSSELREIVEKIKPFLVYGRSIPYLENKEEPFVTLKEIIDLVEKNYDNSSG</sequence>
<dbReference type="RefSeq" id="WP_015218469.1">
    <property type="nucleotide sequence ID" value="NC_019776.1"/>
</dbReference>
<dbReference type="EMBL" id="CP003947">
    <property type="protein sequence ID" value="AFZ52738.1"/>
    <property type="molecule type" value="Genomic_DNA"/>
</dbReference>
<protein>
    <submittedName>
        <fullName evidence="1">Uncharacterized protein</fullName>
    </submittedName>
</protein>
<evidence type="ECO:0000313" key="2">
    <source>
        <dbReference type="Proteomes" id="UP000010480"/>
    </source>
</evidence>
<gene>
    <name evidence="1" type="ordered locus">Cyan10605_0599</name>
</gene>
<accession>K9Z311</accession>
<dbReference type="STRING" id="755178.Cyan10605_0599"/>
<proteinExistence type="predicted"/>
<keyword evidence="2" id="KW-1185">Reference proteome</keyword>
<reference evidence="2" key="1">
    <citation type="journal article" date="2013" name="Proc. Natl. Acad. Sci. U.S.A.">
        <title>Improving the coverage of the cyanobacterial phylum using diversity-driven genome sequencing.</title>
        <authorList>
            <person name="Shih P.M."/>
            <person name="Wu D."/>
            <person name="Latifi A."/>
            <person name="Axen S.D."/>
            <person name="Fewer D.P."/>
            <person name="Talla E."/>
            <person name="Calteau A."/>
            <person name="Cai F."/>
            <person name="Tandeau de Marsac N."/>
            <person name="Rippka R."/>
            <person name="Herdman M."/>
            <person name="Sivonen K."/>
            <person name="Coursin T."/>
            <person name="Laurent T."/>
            <person name="Goodwin L."/>
            <person name="Nolan M."/>
            <person name="Davenport K.W."/>
            <person name="Han C.S."/>
            <person name="Rubin E.M."/>
            <person name="Eisen J.A."/>
            <person name="Woyke T."/>
            <person name="Gugger M."/>
            <person name="Kerfeld C.A."/>
        </authorList>
    </citation>
    <scope>NUCLEOTIDE SEQUENCE [LARGE SCALE GENOMIC DNA]</scope>
    <source>
        <strain evidence="2">PCC 10605</strain>
    </source>
</reference>
<dbReference type="Proteomes" id="UP000010480">
    <property type="component" value="Chromosome"/>
</dbReference>
<dbReference type="KEGG" id="can:Cyan10605_0599"/>
<dbReference type="AlphaFoldDB" id="K9Z311"/>
<name>K9Z311_CYAAP</name>
<dbReference type="HOGENOM" id="CLU_2272710_0_0_3"/>
<evidence type="ECO:0000313" key="1">
    <source>
        <dbReference type="EMBL" id="AFZ52738.1"/>
    </source>
</evidence>